<evidence type="ECO:0000313" key="1">
    <source>
        <dbReference type="EMBL" id="CAG8851643.1"/>
    </source>
</evidence>
<name>A0ACA9SYE2_9GLOM</name>
<reference evidence="1" key="1">
    <citation type="submission" date="2021-06" db="EMBL/GenBank/DDBJ databases">
        <authorList>
            <person name="Kallberg Y."/>
            <person name="Tangrot J."/>
            <person name="Rosling A."/>
        </authorList>
    </citation>
    <scope>NUCLEOTIDE SEQUENCE</scope>
    <source>
        <strain evidence="1">MA461A</strain>
    </source>
</reference>
<dbReference type="EMBL" id="CAJVQC010177358">
    <property type="protein sequence ID" value="CAG8851643.1"/>
    <property type="molecule type" value="Genomic_DNA"/>
</dbReference>
<feature type="non-terminal residue" evidence="1">
    <location>
        <position position="1"/>
    </location>
</feature>
<protein>
    <submittedName>
        <fullName evidence="1">22344_t:CDS:1</fullName>
    </submittedName>
</protein>
<proteinExistence type="predicted"/>
<comment type="caution">
    <text evidence="1">The sequence shown here is derived from an EMBL/GenBank/DDBJ whole genome shotgun (WGS) entry which is preliminary data.</text>
</comment>
<gene>
    <name evidence="1" type="ORF">RPERSI_LOCUS36665</name>
</gene>
<dbReference type="Proteomes" id="UP000789920">
    <property type="component" value="Unassembled WGS sequence"/>
</dbReference>
<sequence>PELAEQINFYGSDDGQMKFLEAISADVENFEKEQKENKISEEPTN</sequence>
<evidence type="ECO:0000313" key="2">
    <source>
        <dbReference type="Proteomes" id="UP000789920"/>
    </source>
</evidence>
<feature type="non-terminal residue" evidence="1">
    <location>
        <position position="45"/>
    </location>
</feature>
<accession>A0ACA9SYE2</accession>
<organism evidence="1 2">
    <name type="scientific">Racocetra persica</name>
    <dbReference type="NCBI Taxonomy" id="160502"/>
    <lineage>
        <taxon>Eukaryota</taxon>
        <taxon>Fungi</taxon>
        <taxon>Fungi incertae sedis</taxon>
        <taxon>Mucoromycota</taxon>
        <taxon>Glomeromycotina</taxon>
        <taxon>Glomeromycetes</taxon>
        <taxon>Diversisporales</taxon>
        <taxon>Gigasporaceae</taxon>
        <taxon>Racocetra</taxon>
    </lineage>
</organism>
<keyword evidence="2" id="KW-1185">Reference proteome</keyword>